<keyword evidence="1" id="KW-1133">Transmembrane helix</keyword>
<dbReference type="RefSeq" id="WP_111343132.1">
    <property type="nucleotide sequence ID" value="NZ_QLII01000001.1"/>
</dbReference>
<feature type="transmembrane region" description="Helical" evidence="1">
    <location>
        <begin position="122"/>
        <end position="141"/>
    </location>
</feature>
<comment type="caution">
    <text evidence="2">The sequence shown here is derived from an EMBL/GenBank/DDBJ whole genome shotgun (WGS) entry which is preliminary data.</text>
</comment>
<proteinExistence type="predicted"/>
<keyword evidence="3" id="KW-1185">Reference proteome</keyword>
<keyword evidence="1" id="KW-0812">Transmembrane</keyword>
<dbReference type="Proteomes" id="UP000249016">
    <property type="component" value="Unassembled WGS sequence"/>
</dbReference>
<dbReference type="EMBL" id="QLII01000001">
    <property type="protein sequence ID" value="RAI75104.1"/>
    <property type="molecule type" value="Genomic_DNA"/>
</dbReference>
<dbReference type="OrthoDB" id="822156at2"/>
<organism evidence="2 3">
    <name type="scientific">Spirosoma telluris</name>
    <dbReference type="NCBI Taxonomy" id="2183553"/>
    <lineage>
        <taxon>Bacteria</taxon>
        <taxon>Pseudomonadati</taxon>
        <taxon>Bacteroidota</taxon>
        <taxon>Cytophagia</taxon>
        <taxon>Cytophagales</taxon>
        <taxon>Cytophagaceae</taxon>
        <taxon>Spirosoma</taxon>
    </lineage>
</organism>
<feature type="transmembrane region" description="Helical" evidence="1">
    <location>
        <begin position="178"/>
        <end position="197"/>
    </location>
</feature>
<keyword evidence="1" id="KW-0472">Membrane</keyword>
<protein>
    <submittedName>
        <fullName evidence="2">Uncharacterized protein</fullName>
    </submittedName>
</protein>
<feature type="transmembrane region" description="Helical" evidence="1">
    <location>
        <begin position="84"/>
        <end position="102"/>
    </location>
</feature>
<feature type="transmembrane region" description="Helical" evidence="1">
    <location>
        <begin position="14"/>
        <end position="33"/>
    </location>
</feature>
<name>A0A327NMI1_9BACT</name>
<dbReference type="AlphaFoldDB" id="A0A327NMI1"/>
<evidence type="ECO:0000313" key="2">
    <source>
        <dbReference type="EMBL" id="RAI75104.1"/>
    </source>
</evidence>
<accession>A0A327NMI1</accession>
<feature type="transmembrane region" description="Helical" evidence="1">
    <location>
        <begin position="45"/>
        <end position="63"/>
    </location>
</feature>
<feature type="transmembrane region" description="Helical" evidence="1">
    <location>
        <begin position="153"/>
        <end position="172"/>
    </location>
</feature>
<reference evidence="2 3" key="1">
    <citation type="submission" date="2018-06" db="EMBL/GenBank/DDBJ databases">
        <title>Spirosoma sp. HMF3257 Genome sequencing and assembly.</title>
        <authorList>
            <person name="Kang H."/>
            <person name="Cha I."/>
            <person name="Kim H."/>
            <person name="Kang J."/>
            <person name="Joh K."/>
        </authorList>
    </citation>
    <scope>NUCLEOTIDE SEQUENCE [LARGE SCALE GENOMIC DNA]</scope>
    <source>
        <strain evidence="2 3">HMF3257</strain>
    </source>
</reference>
<feature type="transmembrane region" description="Helical" evidence="1">
    <location>
        <begin position="206"/>
        <end position="228"/>
    </location>
</feature>
<evidence type="ECO:0000256" key="1">
    <source>
        <dbReference type="SAM" id="Phobius"/>
    </source>
</evidence>
<gene>
    <name evidence="2" type="ORF">HMF3257_14485</name>
</gene>
<evidence type="ECO:0000313" key="3">
    <source>
        <dbReference type="Proteomes" id="UP000249016"/>
    </source>
</evidence>
<sequence length="244" mass="28007">MATITKKIYFDKSGYYFIGLPILVLLGFWSSYFSKLFPGTNDYNSYFHFHAVMMTLWILALIIQPILIRKKELTLHKFIGKLSYILMPLLFISVILLKHFQLQKQLEIVNGEISLSGPSPHLLLPFKDLLILGIMYIIAIVNRRDINIHARAMIATGIVFIEPALSRFLIGITDSVPVGFLTTIGLVYAILIALMIVERKQKKGRWIFPLVLSFYIIVHSLIIFQVQIGFWETFAKWFAGLPLT</sequence>